<evidence type="ECO:0000256" key="1">
    <source>
        <dbReference type="SAM" id="MobiDB-lite"/>
    </source>
</evidence>
<dbReference type="GeneID" id="17254510"/>
<dbReference type="EnsemblProtists" id="EOD08423">
    <property type="protein sequence ID" value="EOD08423"/>
    <property type="gene ID" value="EMIHUDRAFT_438353"/>
</dbReference>
<accession>A0A0D3IAY8</accession>
<dbReference type="PaxDb" id="2903-EOD08423"/>
<protein>
    <submittedName>
        <fullName evidence="2">Uncharacterized protein</fullName>
    </submittedName>
</protein>
<organism evidence="2 3">
    <name type="scientific">Emiliania huxleyi (strain CCMP1516)</name>
    <dbReference type="NCBI Taxonomy" id="280463"/>
    <lineage>
        <taxon>Eukaryota</taxon>
        <taxon>Haptista</taxon>
        <taxon>Haptophyta</taxon>
        <taxon>Prymnesiophyceae</taxon>
        <taxon>Isochrysidales</taxon>
        <taxon>Noelaerhabdaceae</taxon>
        <taxon>Emiliania</taxon>
    </lineage>
</organism>
<proteinExistence type="predicted"/>
<sequence>MHTSSAVPATTAVSSPSMTWWSAEPALASTLSTTGLVPTTGLPSLPAAARWKGRTMSVRSLSRCQARASCRPAQSCRTPSLPTSGCTSAPGSSVSASSPRPSGPTRTTPPLAESLRGRTCQSMLSGGIATPRGARGGSAHAPRNRGAGRCLRRRAIGGAIAQYS</sequence>
<feature type="compositionally biased region" description="Polar residues" evidence="1">
    <location>
        <begin position="75"/>
        <end position="87"/>
    </location>
</feature>
<reference evidence="3" key="1">
    <citation type="journal article" date="2013" name="Nature">
        <title>Pan genome of the phytoplankton Emiliania underpins its global distribution.</title>
        <authorList>
            <person name="Read B.A."/>
            <person name="Kegel J."/>
            <person name="Klute M.J."/>
            <person name="Kuo A."/>
            <person name="Lefebvre S.C."/>
            <person name="Maumus F."/>
            <person name="Mayer C."/>
            <person name="Miller J."/>
            <person name="Monier A."/>
            <person name="Salamov A."/>
            <person name="Young J."/>
            <person name="Aguilar M."/>
            <person name="Claverie J.M."/>
            <person name="Frickenhaus S."/>
            <person name="Gonzalez K."/>
            <person name="Herman E.K."/>
            <person name="Lin Y.C."/>
            <person name="Napier J."/>
            <person name="Ogata H."/>
            <person name="Sarno A.F."/>
            <person name="Shmutz J."/>
            <person name="Schroeder D."/>
            <person name="de Vargas C."/>
            <person name="Verret F."/>
            <person name="von Dassow P."/>
            <person name="Valentin K."/>
            <person name="Van de Peer Y."/>
            <person name="Wheeler G."/>
            <person name="Dacks J.B."/>
            <person name="Delwiche C.F."/>
            <person name="Dyhrman S.T."/>
            <person name="Glockner G."/>
            <person name="John U."/>
            <person name="Richards T."/>
            <person name="Worden A.Z."/>
            <person name="Zhang X."/>
            <person name="Grigoriev I.V."/>
            <person name="Allen A.E."/>
            <person name="Bidle K."/>
            <person name="Borodovsky M."/>
            <person name="Bowler C."/>
            <person name="Brownlee C."/>
            <person name="Cock J.M."/>
            <person name="Elias M."/>
            <person name="Gladyshev V.N."/>
            <person name="Groth M."/>
            <person name="Guda C."/>
            <person name="Hadaegh A."/>
            <person name="Iglesias-Rodriguez M.D."/>
            <person name="Jenkins J."/>
            <person name="Jones B.M."/>
            <person name="Lawson T."/>
            <person name="Leese F."/>
            <person name="Lindquist E."/>
            <person name="Lobanov A."/>
            <person name="Lomsadze A."/>
            <person name="Malik S.B."/>
            <person name="Marsh M.E."/>
            <person name="Mackinder L."/>
            <person name="Mock T."/>
            <person name="Mueller-Roeber B."/>
            <person name="Pagarete A."/>
            <person name="Parker M."/>
            <person name="Probert I."/>
            <person name="Quesneville H."/>
            <person name="Raines C."/>
            <person name="Rensing S.A."/>
            <person name="Riano-Pachon D.M."/>
            <person name="Richier S."/>
            <person name="Rokitta S."/>
            <person name="Shiraiwa Y."/>
            <person name="Soanes D.M."/>
            <person name="van der Giezen M."/>
            <person name="Wahlund T.M."/>
            <person name="Williams B."/>
            <person name="Wilson W."/>
            <person name="Wolfe G."/>
            <person name="Wurch L.L."/>
        </authorList>
    </citation>
    <scope>NUCLEOTIDE SEQUENCE</scope>
</reference>
<dbReference type="HOGENOM" id="CLU_1622084_0_0_1"/>
<feature type="compositionally biased region" description="Low complexity" evidence="1">
    <location>
        <begin position="88"/>
        <end position="110"/>
    </location>
</feature>
<dbReference type="KEGG" id="ehx:EMIHUDRAFT_438353"/>
<reference evidence="2" key="2">
    <citation type="submission" date="2024-10" db="UniProtKB">
        <authorList>
            <consortium name="EnsemblProtists"/>
        </authorList>
    </citation>
    <scope>IDENTIFICATION</scope>
</reference>
<dbReference type="Proteomes" id="UP000013827">
    <property type="component" value="Unassembled WGS sequence"/>
</dbReference>
<dbReference type="RefSeq" id="XP_005760852.1">
    <property type="nucleotide sequence ID" value="XM_005760795.1"/>
</dbReference>
<keyword evidence="3" id="KW-1185">Reference proteome</keyword>
<evidence type="ECO:0000313" key="2">
    <source>
        <dbReference type="EnsemblProtists" id="EOD08423"/>
    </source>
</evidence>
<feature type="region of interest" description="Disordered" evidence="1">
    <location>
        <begin position="72"/>
        <end position="150"/>
    </location>
</feature>
<evidence type="ECO:0000313" key="3">
    <source>
        <dbReference type="Proteomes" id="UP000013827"/>
    </source>
</evidence>
<dbReference type="AlphaFoldDB" id="A0A0D3IAY8"/>
<name>A0A0D3IAY8_EMIH1</name>